<dbReference type="Pfam" id="PF00891">
    <property type="entry name" value="Methyltransf_2"/>
    <property type="match status" value="1"/>
</dbReference>
<accession>A0A9D4ZKI1</accession>
<feature type="domain" description="O-methyltransferase dimerisation" evidence="6">
    <location>
        <begin position="8"/>
        <end position="100"/>
    </location>
</feature>
<dbReference type="OrthoDB" id="1606438at2759"/>
<protein>
    <submittedName>
        <fullName evidence="7">Uncharacterized protein</fullName>
    </submittedName>
</protein>
<feature type="active site" description="Proton acceptor" evidence="4">
    <location>
        <position position="251"/>
    </location>
</feature>
<dbReference type="AlphaFoldDB" id="A0A9D4ZKI1"/>
<dbReference type="InterPro" id="IPR036390">
    <property type="entry name" value="WH_DNA-bd_sf"/>
</dbReference>
<evidence type="ECO:0000259" key="5">
    <source>
        <dbReference type="Pfam" id="PF00891"/>
    </source>
</evidence>
<dbReference type="GO" id="GO:0032259">
    <property type="term" value="P:methylation"/>
    <property type="evidence" value="ECO:0007669"/>
    <property type="project" value="UniProtKB-KW"/>
</dbReference>
<evidence type="ECO:0000313" key="8">
    <source>
        <dbReference type="Proteomes" id="UP000886520"/>
    </source>
</evidence>
<evidence type="ECO:0000256" key="2">
    <source>
        <dbReference type="ARBA" id="ARBA00022679"/>
    </source>
</evidence>
<sequence>MEVSMLGVLPMALKAAVELNVMDILAQHAGAEAEGDGYLSAAQIAAHLEGRTASVEEAASALDRILRVLASYGLLASTTKATGPKTSYGLPAATSRFLRSTSSTSIAPFVLLLQHPVFWQTYNKFHTAVLHGGDLFARVHGLKAFSLIQTDAAFNQLFHHAMLALSHLVMNDLLAIYHGFQAFRSIVDVGGGLGACLSLITSKYPHIKGTNFDLPHVVAGAPTYPGVEHVGGDMFEAIPKSEAIFMKHILHCWSDDNCVKILTNCLNSLPIYGKVIFVEAVLPKQVEQDSDARASYNMDLVMLAFPDGGKERTKEEFEALSLHAGFSNLQVVCSIHGLSVMEISKT</sequence>
<dbReference type="InterPro" id="IPR036388">
    <property type="entry name" value="WH-like_DNA-bd_sf"/>
</dbReference>
<dbReference type="PROSITE" id="PS51683">
    <property type="entry name" value="SAM_OMT_II"/>
    <property type="match status" value="1"/>
</dbReference>
<evidence type="ECO:0000313" key="7">
    <source>
        <dbReference type="EMBL" id="KAI5077197.1"/>
    </source>
</evidence>
<evidence type="ECO:0000259" key="6">
    <source>
        <dbReference type="Pfam" id="PF08100"/>
    </source>
</evidence>
<dbReference type="Pfam" id="PF08100">
    <property type="entry name" value="Dimerisation"/>
    <property type="match status" value="1"/>
</dbReference>
<evidence type="ECO:0000256" key="1">
    <source>
        <dbReference type="ARBA" id="ARBA00022603"/>
    </source>
</evidence>
<organism evidence="7 8">
    <name type="scientific">Adiantum capillus-veneris</name>
    <name type="common">Maidenhair fern</name>
    <dbReference type="NCBI Taxonomy" id="13818"/>
    <lineage>
        <taxon>Eukaryota</taxon>
        <taxon>Viridiplantae</taxon>
        <taxon>Streptophyta</taxon>
        <taxon>Embryophyta</taxon>
        <taxon>Tracheophyta</taxon>
        <taxon>Polypodiopsida</taxon>
        <taxon>Polypodiidae</taxon>
        <taxon>Polypodiales</taxon>
        <taxon>Pteridineae</taxon>
        <taxon>Pteridaceae</taxon>
        <taxon>Vittarioideae</taxon>
        <taxon>Adiantum</taxon>
    </lineage>
</organism>
<reference evidence="7" key="1">
    <citation type="submission" date="2021-01" db="EMBL/GenBank/DDBJ databases">
        <title>Adiantum capillus-veneris genome.</title>
        <authorList>
            <person name="Fang Y."/>
            <person name="Liao Q."/>
        </authorList>
    </citation>
    <scope>NUCLEOTIDE SEQUENCE</scope>
    <source>
        <strain evidence="7">H3</strain>
        <tissue evidence="7">Leaf</tissue>
    </source>
</reference>
<dbReference type="GO" id="GO:0008171">
    <property type="term" value="F:O-methyltransferase activity"/>
    <property type="evidence" value="ECO:0007669"/>
    <property type="project" value="InterPro"/>
</dbReference>
<dbReference type="Proteomes" id="UP000886520">
    <property type="component" value="Chromosome 7"/>
</dbReference>
<dbReference type="SUPFAM" id="SSF53335">
    <property type="entry name" value="S-adenosyl-L-methionine-dependent methyltransferases"/>
    <property type="match status" value="1"/>
</dbReference>
<keyword evidence="3" id="KW-0949">S-adenosyl-L-methionine</keyword>
<dbReference type="Gene3D" id="3.40.50.150">
    <property type="entry name" value="Vaccinia Virus protein VP39"/>
    <property type="match status" value="1"/>
</dbReference>
<dbReference type="InterPro" id="IPR016461">
    <property type="entry name" value="COMT-like"/>
</dbReference>
<dbReference type="InterPro" id="IPR001077">
    <property type="entry name" value="COMT_C"/>
</dbReference>
<keyword evidence="8" id="KW-1185">Reference proteome</keyword>
<comment type="caution">
    <text evidence="7">The sequence shown here is derived from an EMBL/GenBank/DDBJ whole genome shotgun (WGS) entry which is preliminary data.</text>
</comment>
<evidence type="ECO:0000256" key="4">
    <source>
        <dbReference type="PIRSR" id="PIRSR005739-1"/>
    </source>
</evidence>
<dbReference type="Gene3D" id="1.10.10.10">
    <property type="entry name" value="Winged helix-like DNA-binding domain superfamily/Winged helix DNA-binding domain"/>
    <property type="match status" value="1"/>
</dbReference>
<name>A0A9D4ZKI1_ADICA</name>
<keyword evidence="1" id="KW-0489">Methyltransferase</keyword>
<gene>
    <name evidence="7" type="ORF">GOP47_0007021</name>
</gene>
<dbReference type="SUPFAM" id="SSF46785">
    <property type="entry name" value="Winged helix' DNA-binding domain"/>
    <property type="match status" value="1"/>
</dbReference>
<dbReference type="GO" id="GO:0046983">
    <property type="term" value="F:protein dimerization activity"/>
    <property type="evidence" value="ECO:0007669"/>
    <property type="project" value="InterPro"/>
</dbReference>
<feature type="domain" description="O-methyltransferase C-terminal" evidence="5">
    <location>
        <begin position="122"/>
        <end position="327"/>
    </location>
</feature>
<dbReference type="PIRSF" id="PIRSF005739">
    <property type="entry name" value="O-mtase"/>
    <property type="match status" value="1"/>
</dbReference>
<keyword evidence="2" id="KW-0808">Transferase</keyword>
<dbReference type="EMBL" id="JABFUD020000007">
    <property type="protein sequence ID" value="KAI5077197.1"/>
    <property type="molecule type" value="Genomic_DNA"/>
</dbReference>
<proteinExistence type="predicted"/>
<dbReference type="PANTHER" id="PTHR11746">
    <property type="entry name" value="O-METHYLTRANSFERASE"/>
    <property type="match status" value="1"/>
</dbReference>
<evidence type="ECO:0000256" key="3">
    <source>
        <dbReference type="ARBA" id="ARBA00022691"/>
    </source>
</evidence>
<dbReference type="InterPro" id="IPR012967">
    <property type="entry name" value="COMT_dimerisation"/>
</dbReference>
<dbReference type="InterPro" id="IPR029063">
    <property type="entry name" value="SAM-dependent_MTases_sf"/>
</dbReference>